<dbReference type="PROSITE" id="PS51332">
    <property type="entry name" value="B12_BINDING"/>
    <property type="match status" value="1"/>
</dbReference>
<dbReference type="InParanoid" id="M1YX97"/>
<keyword evidence="3" id="KW-0238">DNA-binding</keyword>
<dbReference type="PANTHER" id="PTHR30204">
    <property type="entry name" value="REDOX-CYCLING DRUG-SENSING TRANSCRIPTIONAL ACTIVATOR SOXR"/>
    <property type="match status" value="1"/>
</dbReference>
<evidence type="ECO:0000313" key="8">
    <source>
        <dbReference type="Proteomes" id="UP000011704"/>
    </source>
</evidence>
<dbReference type="GO" id="GO:0031419">
    <property type="term" value="F:cobalamin binding"/>
    <property type="evidence" value="ECO:0007669"/>
    <property type="project" value="InterPro"/>
</dbReference>
<feature type="domain" description="B12-binding" evidence="6">
    <location>
        <begin position="178"/>
        <end position="309"/>
    </location>
</feature>
<dbReference type="Gene3D" id="1.10.1660.10">
    <property type="match status" value="1"/>
</dbReference>
<accession>M1YX97</accession>
<protein>
    <submittedName>
        <fullName evidence="7">Putative Regulatory protein, MerR family, Cobalamin B12-binding</fullName>
    </submittedName>
</protein>
<keyword evidence="1" id="KW-0678">Repressor</keyword>
<dbReference type="SMART" id="SM00422">
    <property type="entry name" value="HTH_MERR"/>
    <property type="match status" value="1"/>
</dbReference>
<evidence type="ECO:0000256" key="3">
    <source>
        <dbReference type="ARBA" id="ARBA00023125"/>
    </source>
</evidence>
<dbReference type="RefSeq" id="WP_005007301.1">
    <property type="nucleotide sequence ID" value="NZ_HG422173.1"/>
</dbReference>
<proteinExistence type="predicted"/>
<evidence type="ECO:0000256" key="2">
    <source>
        <dbReference type="ARBA" id="ARBA00023015"/>
    </source>
</evidence>
<sequence>MDSFRIDHVAKLTGLSKHVIRSWEKRFGILEPKRGENRYRAYDQEDVDLLIYLNEQIGQGYSIGELAAAGRGELLRRMRAAQKKDRERSSAAHDRILDDLVNSLSPFQRQQFDRRFNEAVALLPFEEVFFKILIPLQHRVGDMWADGIVGVGVEHFVTQQVRQKFMAVLNHLRTSEDGPKIVVVCPPEELHEMGAQTAAYLCALHGCHPHYLGAQLPVKELAAFCTLVHPNLVLLSASNQMSDDEAKALAREYQEQVLPNCPMWAGGQAMKTARSHFEAVGIDVLDDMDHLESRLKRIAQFLHPPTIKTDTEKSE</sequence>
<dbReference type="HOGENOM" id="CLU_045945_3_0_0"/>
<name>M1YX97_NITG3</name>
<dbReference type="InterPro" id="IPR036724">
    <property type="entry name" value="Cobalamin-bd_sf"/>
</dbReference>
<keyword evidence="8" id="KW-1185">Reference proteome</keyword>
<dbReference type="Pfam" id="PF02607">
    <property type="entry name" value="B12-binding_2"/>
    <property type="match status" value="1"/>
</dbReference>
<dbReference type="Proteomes" id="UP000011704">
    <property type="component" value="Unassembled WGS sequence"/>
</dbReference>
<dbReference type="GO" id="GO:0003677">
    <property type="term" value="F:DNA binding"/>
    <property type="evidence" value="ECO:0007669"/>
    <property type="project" value="UniProtKB-KW"/>
</dbReference>
<dbReference type="InterPro" id="IPR000551">
    <property type="entry name" value="MerR-type_HTH_dom"/>
</dbReference>
<dbReference type="InterPro" id="IPR047057">
    <property type="entry name" value="MerR_fam"/>
</dbReference>
<evidence type="ECO:0000256" key="1">
    <source>
        <dbReference type="ARBA" id="ARBA00022491"/>
    </source>
</evidence>
<dbReference type="STRING" id="1266370.NITGR_250022"/>
<gene>
    <name evidence="7" type="ORF">NITGR_250022</name>
</gene>
<reference evidence="7 8" key="1">
    <citation type="journal article" date="2013" name="Front. Microbiol.">
        <title>The genome of Nitrospina gracilis illuminates the metabolism and evolution of the major marine nitrite oxidizer.</title>
        <authorList>
            <person name="Luecker S."/>
            <person name="Nowka B."/>
            <person name="Rattei T."/>
            <person name="Spieck E."/>
            <person name="and Daims H."/>
        </authorList>
    </citation>
    <scope>NUCLEOTIDE SEQUENCE [LARGE SCALE GENOMIC DNA]</scope>
    <source>
        <strain evidence="7 8">3/211</strain>
    </source>
</reference>
<keyword evidence="4" id="KW-0804">Transcription</keyword>
<evidence type="ECO:0000259" key="5">
    <source>
        <dbReference type="PROSITE" id="PS50937"/>
    </source>
</evidence>
<dbReference type="SUPFAM" id="SSF52242">
    <property type="entry name" value="Cobalamin (vitamin B12)-binding domain"/>
    <property type="match status" value="1"/>
</dbReference>
<evidence type="ECO:0000313" key="7">
    <source>
        <dbReference type="EMBL" id="CCQ90109.1"/>
    </source>
</evidence>
<dbReference type="GO" id="GO:0046872">
    <property type="term" value="F:metal ion binding"/>
    <property type="evidence" value="ECO:0007669"/>
    <property type="project" value="InterPro"/>
</dbReference>
<dbReference type="Pfam" id="PF02310">
    <property type="entry name" value="B12-binding"/>
    <property type="match status" value="1"/>
</dbReference>
<dbReference type="EMBL" id="CAQJ01000028">
    <property type="protein sequence ID" value="CCQ90109.1"/>
    <property type="molecule type" value="Genomic_DNA"/>
</dbReference>
<keyword evidence="2" id="KW-0805">Transcription regulation</keyword>
<dbReference type="PROSITE" id="PS50937">
    <property type="entry name" value="HTH_MERR_2"/>
    <property type="match status" value="1"/>
</dbReference>
<dbReference type="InterPro" id="IPR009061">
    <property type="entry name" value="DNA-bd_dom_put_sf"/>
</dbReference>
<feature type="domain" description="HTH merR-type" evidence="5">
    <location>
        <begin position="3"/>
        <end position="72"/>
    </location>
</feature>
<dbReference type="PANTHER" id="PTHR30204:SF69">
    <property type="entry name" value="MERR-FAMILY TRANSCRIPTIONAL REGULATOR"/>
    <property type="match status" value="1"/>
</dbReference>
<dbReference type="InterPro" id="IPR036594">
    <property type="entry name" value="Meth_synthase_dom"/>
</dbReference>
<dbReference type="SUPFAM" id="SSF46955">
    <property type="entry name" value="Putative DNA-binding domain"/>
    <property type="match status" value="1"/>
</dbReference>
<evidence type="ECO:0000256" key="4">
    <source>
        <dbReference type="ARBA" id="ARBA00023163"/>
    </source>
</evidence>
<evidence type="ECO:0000259" key="6">
    <source>
        <dbReference type="PROSITE" id="PS51332"/>
    </source>
</evidence>
<dbReference type="InterPro" id="IPR006158">
    <property type="entry name" value="Cobalamin-bd"/>
</dbReference>
<dbReference type="GO" id="GO:0003700">
    <property type="term" value="F:DNA-binding transcription factor activity"/>
    <property type="evidence" value="ECO:0007669"/>
    <property type="project" value="InterPro"/>
</dbReference>
<dbReference type="Gene3D" id="1.10.1240.10">
    <property type="entry name" value="Methionine synthase domain"/>
    <property type="match status" value="1"/>
</dbReference>
<dbReference type="Pfam" id="PF13411">
    <property type="entry name" value="MerR_1"/>
    <property type="match status" value="1"/>
</dbReference>
<comment type="caution">
    <text evidence="7">The sequence shown here is derived from an EMBL/GenBank/DDBJ whole genome shotgun (WGS) entry which is preliminary data.</text>
</comment>
<organism evidence="7 8">
    <name type="scientific">Nitrospina gracilis (strain 3/211)</name>
    <dbReference type="NCBI Taxonomy" id="1266370"/>
    <lineage>
        <taxon>Bacteria</taxon>
        <taxon>Pseudomonadati</taxon>
        <taxon>Nitrospinota/Tectimicrobiota group</taxon>
        <taxon>Nitrospinota</taxon>
        <taxon>Nitrospinia</taxon>
        <taxon>Nitrospinales</taxon>
        <taxon>Nitrospinaceae</taxon>
        <taxon>Nitrospina</taxon>
    </lineage>
</organism>
<dbReference type="Gene3D" id="3.40.50.280">
    <property type="entry name" value="Cobalamin-binding domain"/>
    <property type="match status" value="1"/>
</dbReference>
<dbReference type="InterPro" id="IPR003759">
    <property type="entry name" value="Cbl-bd_cap"/>
</dbReference>
<dbReference type="AlphaFoldDB" id="M1YX97"/>
<dbReference type="OrthoDB" id="122388at2"/>